<dbReference type="EMBL" id="JFGV01000021">
    <property type="protein sequence ID" value="EYU15637.1"/>
    <property type="molecule type" value="Genomic_DNA"/>
</dbReference>
<feature type="domain" description="AMP-binding enzyme C-terminal" evidence="2">
    <location>
        <begin position="430"/>
        <end position="506"/>
    </location>
</feature>
<keyword evidence="3" id="KW-0436">Ligase</keyword>
<accession>A0A022PHL8</accession>
<dbReference type="InterPro" id="IPR020845">
    <property type="entry name" value="AMP-binding_CS"/>
</dbReference>
<dbReference type="GO" id="GO:0016878">
    <property type="term" value="F:acid-thiol ligase activity"/>
    <property type="evidence" value="ECO:0007669"/>
    <property type="project" value="UniProtKB-ARBA"/>
</dbReference>
<evidence type="ECO:0000259" key="2">
    <source>
        <dbReference type="Pfam" id="PF13193"/>
    </source>
</evidence>
<feature type="domain" description="AMP-dependent synthetase/ligase" evidence="1">
    <location>
        <begin position="14"/>
        <end position="374"/>
    </location>
</feature>
<dbReference type="InterPro" id="IPR000873">
    <property type="entry name" value="AMP-dep_synth/lig_dom"/>
</dbReference>
<protein>
    <submittedName>
        <fullName evidence="3">Acyl-CoA synthetase (AMP-forming)/AMP-acid ligase II</fullName>
    </submittedName>
</protein>
<reference evidence="3 4" key="1">
    <citation type="submission" date="2014-03" db="EMBL/GenBank/DDBJ databases">
        <title>Draft Genome of Photorhabdus luminescens BA1, an Egyptian Isolate.</title>
        <authorList>
            <person name="Ghazal S."/>
            <person name="Hurst S.G.IV."/>
            <person name="Morris K."/>
            <person name="Thomas K."/>
            <person name="Tisa L.S."/>
        </authorList>
    </citation>
    <scope>NUCLEOTIDE SEQUENCE [LARGE SCALE GENOMIC DNA]</scope>
    <source>
        <strain evidence="3 4">BA1</strain>
    </source>
</reference>
<dbReference type="RefSeq" id="WP_036777966.1">
    <property type="nucleotide sequence ID" value="NZ_CAWLTM010000094.1"/>
</dbReference>
<dbReference type="InterPro" id="IPR025110">
    <property type="entry name" value="AMP-bd_C"/>
</dbReference>
<dbReference type="PANTHER" id="PTHR43767">
    <property type="entry name" value="LONG-CHAIN-FATTY-ACID--COA LIGASE"/>
    <property type="match status" value="1"/>
</dbReference>
<dbReference type="InterPro" id="IPR045851">
    <property type="entry name" value="AMP-bd_C_sf"/>
</dbReference>
<gene>
    <name evidence="3" type="ORF">BA1DRAFT_01769</name>
</gene>
<dbReference type="Gene3D" id="3.30.300.30">
    <property type="match status" value="1"/>
</dbReference>
<dbReference type="Pfam" id="PF00501">
    <property type="entry name" value="AMP-binding"/>
    <property type="match status" value="1"/>
</dbReference>
<dbReference type="Proteomes" id="UP000023464">
    <property type="component" value="Unassembled WGS sequence"/>
</dbReference>
<dbReference type="InterPro" id="IPR042099">
    <property type="entry name" value="ANL_N_sf"/>
</dbReference>
<evidence type="ECO:0000313" key="3">
    <source>
        <dbReference type="EMBL" id="EYU15637.1"/>
    </source>
</evidence>
<proteinExistence type="predicted"/>
<organism evidence="3 4">
    <name type="scientific">Photorhabdus aegyptia</name>
    <dbReference type="NCBI Taxonomy" id="2805098"/>
    <lineage>
        <taxon>Bacteria</taxon>
        <taxon>Pseudomonadati</taxon>
        <taxon>Pseudomonadota</taxon>
        <taxon>Gammaproteobacteria</taxon>
        <taxon>Enterobacterales</taxon>
        <taxon>Morganellaceae</taxon>
        <taxon>Photorhabdus</taxon>
    </lineage>
</organism>
<dbReference type="SUPFAM" id="SSF56801">
    <property type="entry name" value="Acetyl-CoA synthetase-like"/>
    <property type="match status" value="1"/>
</dbReference>
<comment type="caution">
    <text evidence="3">The sequence shown here is derived from an EMBL/GenBank/DDBJ whole genome shotgun (WGS) entry which is preliminary data.</text>
</comment>
<dbReference type="Gene3D" id="3.40.50.12780">
    <property type="entry name" value="N-terminal domain of ligase-like"/>
    <property type="match status" value="1"/>
</dbReference>
<dbReference type="InterPro" id="IPR050237">
    <property type="entry name" value="ATP-dep_AMP-bd_enzyme"/>
</dbReference>
<dbReference type="AlphaFoldDB" id="A0A022PHL8"/>
<name>A0A022PHL8_9GAMM</name>
<dbReference type="PANTHER" id="PTHR43767:SF1">
    <property type="entry name" value="NONRIBOSOMAL PEPTIDE SYNTHASE PES1 (EUROFUNG)-RELATED"/>
    <property type="match status" value="1"/>
</dbReference>
<keyword evidence="4" id="KW-1185">Reference proteome</keyword>
<dbReference type="PROSITE" id="PS00455">
    <property type="entry name" value="AMP_BINDING"/>
    <property type="match status" value="1"/>
</dbReference>
<sequence>MNYNLVEIIRDAEMAYPQKTALIFNNQNYTYKDIWRRICAIAAGMRLDGLQQGDKVVICLGNHINSIAIFFAAQKIGACPSIIAFDTPEEKIKFILDNSGASFLFTSSKIAATLLKYDHFYFSNINLIVDKVEHICAENNLINLDDFISDPISEANIPLQAISVDLASIIYTSGSTGEPKGVMLSHQNMMAATRSLVNYLEYRHNDTIMAVLPIAFDYGLYQIILAFFVGGTVVLESNNTPPPVVLRHIQQYRCTIMPGLSSLYSLLDIYASKGSFDLSSIRLVSNTGMALRKQHVSMIKRLFPTAKIFSMYGLTECKRCTYLPPDDLDRKPDSVGIAIPNTQIMVVNDNNQPCAVGEIGQLLIRGETVMQGYWRNSKATEKRIGIHPIYGDRCLYSGDYGWLDEEGYFYFAGRMDEVAKVRGRKVIFSEIEKVLFGHDSIIEAAVIVHSDEKSPEDNIIAFVAAQTQEKLLESDLKKFCSNLLESYQIPNVFIQLSQLPKNANGKFDKHQLRQRYQSIVQEQFA</sequence>
<evidence type="ECO:0000259" key="1">
    <source>
        <dbReference type="Pfam" id="PF00501"/>
    </source>
</evidence>
<dbReference type="PATRIC" id="fig|1393736.3.peg.1786"/>
<dbReference type="Pfam" id="PF13193">
    <property type="entry name" value="AMP-binding_C"/>
    <property type="match status" value="1"/>
</dbReference>
<evidence type="ECO:0000313" key="4">
    <source>
        <dbReference type="Proteomes" id="UP000023464"/>
    </source>
</evidence>